<dbReference type="PANTHER" id="PTHR44591">
    <property type="entry name" value="STRESS RESPONSE REGULATOR PROTEIN 1"/>
    <property type="match status" value="1"/>
</dbReference>
<dbReference type="SMART" id="SM00448">
    <property type="entry name" value="REC"/>
    <property type="match status" value="1"/>
</dbReference>
<dbReference type="InterPro" id="IPR050595">
    <property type="entry name" value="Bact_response_regulator"/>
</dbReference>
<dbReference type="PANTHER" id="PTHR44591:SF3">
    <property type="entry name" value="RESPONSE REGULATORY DOMAIN-CONTAINING PROTEIN"/>
    <property type="match status" value="1"/>
</dbReference>
<accession>A0A562UH60</accession>
<feature type="modified residue" description="4-aspartylphosphate" evidence="2">
    <location>
        <position position="53"/>
    </location>
</feature>
<keyword evidence="1 2" id="KW-0597">Phosphoprotein</keyword>
<dbReference type="InterPro" id="IPR001789">
    <property type="entry name" value="Sig_transdc_resp-reg_receiver"/>
</dbReference>
<dbReference type="SUPFAM" id="SSF52172">
    <property type="entry name" value="CheY-like"/>
    <property type="match status" value="1"/>
</dbReference>
<feature type="domain" description="Response regulatory" evidence="3">
    <location>
        <begin position="4"/>
        <end position="118"/>
    </location>
</feature>
<dbReference type="AlphaFoldDB" id="A0A562UH60"/>
<organism evidence="4 5">
    <name type="scientific">Mucilaginibacter frigoritolerans</name>
    <dbReference type="NCBI Taxonomy" id="652788"/>
    <lineage>
        <taxon>Bacteria</taxon>
        <taxon>Pseudomonadati</taxon>
        <taxon>Bacteroidota</taxon>
        <taxon>Sphingobacteriia</taxon>
        <taxon>Sphingobacteriales</taxon>
        <taxon>Sphingobacteriaceae</taxon>
        <taxon>Mucilaginibacter</taxon>
    </lineage>
</organism>
<dbReference type="Pfam" id="PF00072">
    <property type="entry name" value="Response_reg"/>
    <property type="match status" value="1"/>
</dbReference>
<dbReference type="PROSITE" id="PS50110">
    <property type="entry name" value="RESPONSE_REGULATORY"/>
    <property type="match status" value="1"/>
</dbReference>
<evidence type="ECO:0000313" key="5">
    <source>
        <dbReference type="Proteomes" id="UP000317010"/>
    </source>
</evidence>
<evidence type="ECO:0000256" key="1">
    <source>
        <dbReference type="ARBA" id="ARBA00022553"/>
    </source>
</evidence>
<dbReference type="InterPro" id="IPR011006">
    <property type="entry name" value="CheY-like_superfamily"/>
</dbReference>
<name>A0A562UH60_9SPHI</name>
<dbReference type="Gene3D" id="3.40.50.2300">
    <property type="match status" value="1"/>
</dbReference>
<reference evidence="4 5" key="1">
    <citation type="submission" date="2019-07" db="EMBL/GenBank/DDBJ databases">
        <title>Genomic Encyclopedia of Archaeal and Bacterial Type Strains, Phase II (KMG-II): from individual species to whole genera.</title>
        <authorList>
            <person name="Goeker M."/>
        </authorList>
    </citation>
    <scope>NUCLEOTIDE SEQUENCE [LARGE SCALE GENOMIC DNA]</scope>
    <source>
        <strain evidence="4 5">ATCC BAA-1854</strain>
    </source>
</reference>
<protein>
    <submittedName>
        <fullName evidence="4">Two-component system phosphate regulon response regulator PhoB</fullName>
    </submittedName>
</protein>
<sequence length="127" mass="14412">MAKRILVLDDNHDILDIVHETLSYEQFEVKSTSRGEVVIPLMEKFAPDLIILDYRVAGTNGGELCMQIKSHPNFKNTPVIIFSAYINHDDELYAYGCDAIINKPFDLNELVTKVNSLLNESKENTLL</sequence>
<dbReference type="RefSeq" id="WP_144908573.1">
    <property type="nucleotide sequence ID" value="NZ_VLLI01000001.1"/>
</dbReference>
<dbReference type="Proteomes" id="UP000317010">
    <property type="component" value="Unassembled WGS sequence"/>
</dbReference>
<proteinExistence type="predicted"/>
<evidence type="ECO:0000259" key="3">
    <source>
        <dbReference type="PROSITE" id="PS50110"/>
    </source>
</evidence>
<gene>
    <name evidence="4" type="ORF">JN11_00099</name>
</gene>
<dbReference type="EMBL" id="VLLI01000001">
    <property type="protein sequence ID" value="TWJ04391.1"/>
    <property type="molecule type" value="Genomic_DNA"/>
</dbReference>
<keyword evidence="5" id="KW-1185">Reference proteome</keyword>
<evidence type="ECO:0000256" key="2">
    <source>
        <dbReference type="PROSITE-ProRule" id="PRU00169"/>
    </source>
</evidence>
<dbReference type="OrthoDB" id="795853at2"/>
<comment type="caution">
    <text evidence="4">The sequence shown here is derived from an EMBL/GenBank/DDBJ whole genome shotgun (WGS) entry which is preliminary data.</text>
</comment>
<evidence type="ECO:0000313" key="4">
    <source>
        <dbReference type="EMBL" id="TWJ04391.1"/>
    </source>
</evidence>
<dbReference type="GO" id="GO:0000160">
    <property type="term" value="P:phosphorelay signal transduction system"/>
    <property type="evidence" value="ECO:0007669"/>
    <property type="project" value="InterPro"/>
</dbReference>